<dbReference type="InterPro" id="IPR000873">
    <property type="entry name" value="AMP-dep_synth/lig_dom"/>
</dbReference>
<dbReference type="SMART" id="SM00823">
    <property type="entry name" value="PKS_PP"/>
    <property type="match status" value="1"/>
</dbReference>
<accession>A0ABU0SM65</accession>
<dbReference type="PANTHER" id="PTHR45527:SF1">
    <property type="entry name" value="FATTY ACID SYNTHASE"/>
    <property type="match status" value="1"/>
</dbReference>
<keyword evidence="1" id="KW-0596">Phosphopantetheine</keyword>
<dbReference type="SUPFAM" id="SSF47336">
    <property type="entry name" value="ACP-like"/>
    <property type="match status" value="1"/>
</dbReference>
<dbReference type="Gene3D" id="3.40.50.150">
    <property type="entry name" value="Vaccinia Virus protein VP39"/>
    <property type="match status" value="1"/>
</dbReference>
<dbReference type="InterPro" id="IPR029058">
    <property type="entry name" value="AB_hydrolase_fold"/>
</dbReference>
<keyword evidence="3" id="KW-0677">Repeat</keyword>
<dbReference type="CDD" id="cd02440">
    <property type="entry name" value="AdoMet_MTases"/>
    <property type="match status" value="1"/>
</dbReference>
<dbReference type="NCBIfam" id="TIGR01733">
    <property type="entry name" value="AA-adenyl-dom"/>
    <property type="match status" value="1"/>
</dbReference>
<feature type="domain" description="Carrier" evidence="4">
    <location>
        <begin position="923"/>
        <end position="998"/>
    </location>
</feature>
<dbReference type="InterPro" id="IPR013217">
    <property type="entry name" value="Methyltransf_12"/>
</dbReference>
<organism evidence="5 6">
    <name type="scientific">Streptomyces umbrinus</name>
    <dbReference type="NCBI Taxonomy" id="67370"/>
    <lineage>
        <taxon>Bacteria</taxon>
        <taxon>Bacillati</taxon>
        <taxon>Actinomycetota</taxon>
        <taxon>Actinomycetes</taxon>
        <taxon>Kitasatosporales</taxon>
        <taxon>Streptomycetaceae</taxon>
        <taxon>Streptomyces</taxon>
        <taxon>Streptomyces phaeochromogenes group</taxon>
    </lineage>
</organism>
<name>A0ABU0SM65_9ACTN</name>
<evidence type="ECO:0000256" key="2">
    <source>
        <dbReference type="ARBA" id="ARBA00022553"/>
    </source>
</evidence>
<evidence type="ECO:0000256" key="1">
    <source>
        <dbReference type="ARBA" id="ARBA00022450"/>
    </source>
</evidence>
<gene>
    <name evidence="5" type="ORF">QF035_002233</name>
</gene>
<dbReference type="Gene3D" id="3.30.300.30">
    <property type="match status" value="2"/>
</dbReference>
<dbReference type="Pfam" id="PF00550">
    <property type="entry name" value="PP-binding"/>
    <property type="match status" value="1"/>
</dbReference>
<dbReference type="EMBL" id="JAUSZI010000002">
    <property type="protein sequence ID" value="MDQ1024651.1"/>
    <property type="molecule type" value="Genomic_DNA"/>
</dbReference>
<dbReference type="PROSITE" id="PS50075">
    <property type="entry name" value="CARRIER"/>
    <property type="match status" value="1"/>
</dbReference>
<dbReference type="InterPro" id="IPR010071">
    <property type="entry name" value="AA_adenyl_dom"/>
</dbReference>
<dbReference type="InterPro" id="IPR036736">
    <property type="entry name" value="ACP-like_sf"/>
</dbReference>
<dbReference type="Gene3D" id="3.40.50.980">
    <property type="match status" value="2"/>
</dbReference>
<evidence type="ECO:0000313" key="5">
    <source>
        <dbReference type="EMBL" id="MDQ1024651.1"/>
    </source>
</evidence>
<dbReference type="SUPFAM" id="SSF53335">
    <property type="entry name" value="S-adenosyl-L-methionine-dependent methyltransferases"/>
    <property type="match status" value="1"/>
</dbReference>
<dbReference type="Gene3D" id="3.40.50.1820">
    <property type="entry name" value="alpha/beta hydrolase"/>
    <property type="match status" value="1"/>
</dbReference>
<comment type="caution">
    <text evidence="5">The sequence shown here is derived from an EMBL/GenBank/DDBJ whole genome shotgun (WGS) entry which is preliminary data.</text>
</comment>
<reference evidence="5 6" key="1">
    <citation type="submission" date="2023-07" db="EMBL/GenBank/DDBJ databases">
        <title>Comparative genomics of wheat-associated soil bacteria to identify genetic determinants of phenazine resistance.</title>
        <authorList>
            <person name="Mouncey N."/>
        </authorList>
    </citation>
    <scope>NUCLEOTIDE SEQUENCE [LARGE SCALE GENOMIC DNA]</scope>
    <source>
        <strain evidence="5 6">V2I4</strain>
    </source>
</reference>
<dbReference type="SUPFAM" id="SSF56801">
    <property type="entry name" value="Acetyl-CoA synthetase-like"/>
    <property type="match status" value="1"/>
</dbReference>
<keyword evidence="2" id="KW-0597">Phosphoprotein</keyword>
<dbReference type="Pfam" id="PF08242">
    <property type="entry name" value="Methyltransf_12"/>
    <property type="match status" value="1"/>
</dbReference>
<dbReference type="InterPro" id="IPR029063">
    <property type="entry name" value="SAM-dependent_MTases_sf"/>
</dbReference>
<dbReference type="InterPro" id="IPR009081">
    <property type="entry name" value="PP-bd_ACP"/>
</dbReference>
<dbReference type="RefSeq" id="WP_307519928.1">
    <property type="nucleotide sequence ID" value="NZ_JAUSZI010000002.1"/>
</dbReference>
<protein>
    <submittedName>
        <fullName evidence="5">Amino acid adenylation domain-containing protein</fullName>
    </submittedName>
</protein>
<dbReference type="InterPro" id="IPR020806">
    <property type="entry name" value="PKS_PP-bd"/>
</dbReference>
<evidence type="ECO:0000259" key="4">
    <source>
        <dbReference type="PROSITE" id="PS50075"/>
    </source>
</evidence>
<dbReference type="InterPro" id="IPR006162">
    <property type="entry name" value="Ppantetheine_attach_site"/>
</dbReference>
<dbReference type="Proteomes" id="UP001230328">
    <property type="component" value="Unassembled WGS sequence"/>
</dbReference>
<evidence type="ECO:0000313" key="6">
    <source>
        <dbReference type="Proteomes" id="UP001230328"/>
    </source>
</evidence>
<evidence type="ECO:0000256" key="3">
    <source>
        <dbReference type="ARBA" id="ARBA00022737"/>
    </source>
</evidence>
<proteinExistence type="predicted"/>
<dbReference type="InterPro" id="IPR045851">
    <property type="entry name" value="AMP-bd_C_sf"/>
</dbReference>
<sequence length="1008" mass="110509">MKQVLPTEPMRPALESKVLSEREWHQVLVEWNRTRHEVEPATLPDLFEARVGTTPDAVAVEFEDHTLTYSQLNARANQLAWYLISQGIGPEDIVALAIPRSHELITAVLATMKAGAAYLPLDPEYPPERIAFMLQDAAPDLLLATEAVTVGHPAGTRLLTTDPVIAQQSTTNPTNSHRVRPLHHQNSAYLIYTSGSTGLPKAVLVSHTGLSSLIKDHTSRLGLGEGSRLLNIVSPSFDAWTAEIFFGLVSGATVIVSDTDKLLGEDLLLALESERITHLSAPAPVLATVPARDLPELRTLLVGGDVCSVELVNDWAPGRRMLNGYGPTESTVAATLSFPLVAGEVPPIGAPVSNTRLFVLDAELRPVAVGVAGELYVSGAGLARGYLNHPGLTAERFVACPFGTGERMYRTGDIVRWRSDGQLDFLSRADEQVKIRGFRVEPGEIESVLTGHPGVARAVVLVRENQPGDKCLIAYFIPERDASNGKQSQYYINEWRNFHEEHFETSSRAPFGRGFEGWTSSTDGSRIPVEEMQEWRDEIVQRLISLKPRRVLEIGAGAGSILEKLAPHCEEYWATDFSAVAMKKLLEDVAGVSELRSKVHIRVRAADDYSGIPEAYFDTIVINSVIQYFPSRSYLEDVLAQASQALRPGGNIFVGDVRNLRLLDEFHAAVAMGKVGSDVERIALQKSTSLAREIELLVDPAFFTALGDRILAFENADIRIKSGKAVNELTRYRYDVILHTKMAGKKAPETRFRDYRWGESVSSLAELRGLLRELRGETLRVLSIPNLRLTSGASGPGPGPESPNAFCSLGEGLGIDAIPTWSDHPYMFDVVFTNKEAVSSDCVNWRRVVDSGSREGLTNSPHSGQTEAVSSLELASFLSARLPLYMVPTSFVSLEEFPLTHNGKLDRSQLSELGAAAVISERQPQSPVVETLCSLFAEALGLDGFGATDNFFTSGGHSLIATRLVSRIRTCFDIEMSLMVLFEAPTPEEIALWIAAAEKRRRPVLRRK</sequence>
<dbReference type="PROSITE" id="PS00012">
    <property type="entry name" value="PHOSPHOPANTETHEINE"/>
    <property type="match status" value="1"/>
</dbReference>
<dbReference type="PROSITE" id="PS00455">
    <property type="entry name" value="AMP_BINDING"/>
    <property type="match status" value="1"/>
</dbReference>
<dbReference type="PANTHER" id="PTHR45527">
    <property type="entry name" value="NONRIBOSOMAL PEPTIDE SYNTHETASE"/>
    <property type="match status" value="1"/>
</dbReference>
<keyword evidence="6" id="KW-1185">Reference proteome</keyword>
<dbReference type="InterPro" id="IPR020845">
    <property type="entry name" value="AMP-binding_CS"/>
</dbReference>
<dbReference type="Pfam" id="PF00501">
    <property type="entry name" value="AMP-binding"/>
    <property type="match status" value="1"/>
</dbReference>
<dbReference type="Gene3D" id="2.30.38.10">
    <property type="entry name" value="Luciferase, Domain 3"/>
    <property type="match status" value="1"/>
</dbReference>